<evidence type="ECO:0000313" key="2">
    <source>
        <dbReference type="Proteomes" id="UP000283817"/>
    </source>
</evidence>
<comment type="caution">
    <text evidence="1">The sequence shown here is derived from an EMBL/GenBank/DDBJ whole genome shotgun (WGS) entry which is preliminary data.</text>
</comment>
<evidence type="ECO:0000313" key="1">
    <source>
        <dbReference type="EMBL" id="RWX23783.1"/>
    </source>
</evidence>
<name>A0A444HNA3_RHILE</name>
<sequence length="92" mass="10415">MSPKSVQRFWDNDMHKIKTKSASDDSDLTRCALNENGRALTRPSLLGEHPVRHPVTDCRPGALALPLPPEAQSYSRSPVKLSRSWKMLTKFR</sequence>
<protein>
    <submittedName>
        <fullName evidence="1">Uncharacterized protein</fullName>
    </submittedName>
</protein>
<gene>
    <name evidence="1" type="ORF">EHI47_29925</name>
</gene>
<organism evidence="1 2">
    <name type="scientific">Rhizobium leguminosarum</name>
    <dbReference type="NCBI Taxonomy" id="384"/>
    <lineage>
        <taxon>Bacteria</taxon>
        <taxon>Pseudomonadati</taxon>
        <taxon>Pseudomonadota</taxon>
        <taxon>Alphaproteobacteria</taxon>
        <taxon>Hyphomicrobiales</taxon>
        <taxon>Rhizobiaceae</taxon>
        <taxon>Rhizobium/Agrobacterium group</taxon>
        <taxon>Rhizobium</taxon>
    </lineage>
</organism>
<dbReference type="Proteomes" id="UP000283817">
    <property type="component" value="Unassembled WGS sequence"/>
</dbReference>
<dbReference type="EMBL" id="SBHX01000073">
    <property type="protein sequence ID" value="RWX23783.1"/>
    <property type="molecule type" value="Genomic_DNA"/>
</dbReference>
<accession>A0A444HNA3</accession>
<proteinExistence type="predicted"/>
<dbReference type="AlphaFoldDB" id="A0A444HNA3"/>
<reference evidence="1 2" key="1">
    <citation type="submission" date="2019-01" db="EMBL/GenBank/DDBJ databases">
        <title>RHIZO-ID as a novel technology for direct rhizobia identification.</title>
        <authorList>
            <person name="De Meyer S.E."/>
        </authorList>
    </citation>
    <scope>NUCLEOTIDE SEQUENCE [LARGE SCALE GENOMIC DNA]</scope>
    <source>
        <strain evidence="1 2">WSM448</strain>
    </source>
</reference>